<dbReference type="Pfam" id="PF02720">
    <property type="entry name" value="DUF222"/>
    <property type="match status" value="1"/>
</dbReference>
<feature type="domain" description="HNH nuclease" evidence="2">
    <location>
        <begin position="320"/>
        <end position="371"/>
    </location>
</feature>
<dbReference type="CDD" id="cd00085">
    <property type="entry name" value="HNHc"/>
    <property type="match status" value="1"/>
</dbReference>
<evidence type="ECO:0000313" key="3">
    <source>
        <dbReference type="EMBL" id="WCO65262.1"/>
    </source>
</evidence>
<name>A0AAE9Y3E8_9ACTN</name>
<reference evidence="3" key="1">
    <citation type="submission" date="2023-01" db="EMBL/GenBank/DDBJ databases">
        <title>The diversity of Class Acidimicrobiia in South China Sea sediment environments and the proposal of Iamia marina sp. nov., a novel species of the genus Iamia.</title>
        <authorList>
            <person name="He Y."/>
            <person name="Tian X."/>
        </authorList>
    </citation>
    <scope>NUCLEOTIDE SEQUENCE</scope>
    <source>
        <strain evidence="3">DSM 19957</strain>
    </source>
</reference>
<feature type="region of interest" description="Disordered" evidence="1">
    <location>
        <begin position="142"/>
        <end position="174"/>
    </location>
</feature>
<gene>
    <name evidence="3" type="ORF">PO878_12205</name>
</gene>
<feature type="compositionally biased region" description="Basic residues" evidence="1">
    <location>
        <begin position="460"/>
        <end position="469"/>
    </location>
</feature>
<proteinExistence type="predicted"/>
<feature type="compositionally biased region" description="Basic and acidic residues" evidence="1">
    <location>
        <begin position="158"/>
        <end position="169"/>
    </location>
</feature>
<dbReference type="Proteomes" id="UP001216390">
    <property type="component" value="Chromosome"/>
</dbReference>
<feature type="region of interest" description="Disordered" evidence="1">
    <location>
        <begin position="399"/>
        <end position="424"/>
    </location>
</feature>
<organism evidence="3 4">
    <name type="scientific">Iamia majanohamensis</name>
    <dbReference type="NCBI Taxonomy" id="467976"/>
    <lineage>
        <taxon>Bacteria</taxon>
        <taxon>Bacillati</taxon>
        <taxon>Actinomycetota</taxon>
        <taxon>Acidimicrobiia</taxon>
        <taxon>Acidimicrobiales</taxon>
        <taxon>Iamiaceae</taxon>
        <taxon>Iamia</taxon>
    </lineage>
</organism>
<dbReference type="Pfam" id="PF13391">
    <property type="entry name" value="HNH_2"/>
    <property type="match status" value="1"/>
</dbReference>
<dbReference type="AlphaFoldDB" id="A0AAE9Y3E8"/>
<dbReference type="InterPro" id="IPR003870">
    <property type="entry name" value="DUF222"/>
</dbReference>
<feature type="region of interest" description="Disordered" evidence="1">
    <location>
        <begin position="438"/>
        <end position="487"/>
    </location>
</feature>
<evidence type="ECO:0000313" key="4">
    <source>
        <dbReference type="Proteomes" id="UP001216390"/>
    </source>
</evidence>
<evidence type="ECO:0000259" key="2">
    <source>
        <dbReference type="SMART" id="SM00507"/>
    </source>
</evidence>
<dbReference type="EMBL" id="CP116942">
    <property type="protein sequence ID" value="WCO65262.1"/>
    <property type="molecule type" value="Genomic_DNA"/>
</dbReference>
<dbReference type="InterPro" id="IPR003615">
    <property type="entry name" value="HNH_nuc"/>
</dbReference>
<dbReference type="KEGG" id="ima:PO878_12205"/>
<evidence type="ECO:0000256" key="1">
    <source>
        <dbReference type="SAM" id="MobiDB-lite"/>
    </source>
</evidence>
<sequence>MTATPEAQRVAAAGAARDVFEAELAVVAGVRNAAEARLVDLVVRALAEGSWQGHRVHTPVQWLMWRAGVARPTAQRVVALARRAPVLPVTMGMFAEGRLSFDQAACVARYTPAEFEASVALLAEDATVAQIATATRDYGFDAQARPSDVPEPTAAEPEVPKDPEADRDMSFGTEESGQWWARLRLPADEGLAVEGALKAVRDRLHDQARTAAKVAAVAEGRSTKGLEVPVPSWADAVVGMAHSVLSGGAAGAGVASRARVLVHLEGTRSGDGWMASAHMAGVLPDELRRYLTCDADAEVVWEKDGAPVNLGRTKHIVPRRIRRLIEHRDRGCRVPGCDQTWWLQVHHIVHWEDDGVTDTHNLICLCSRHHRLHHQGHLGITGNADDPNGVVFTDETGRPMAGATRARPPRPADMPTVAPYQGPTGERLDREAVFFTPTRVPTPQTAVDGDVDSDDGSPPARRRRARCRTPGRTTGDGPTTTRGPPAA</sequence>
<protein>
    <submittedName>
        <fullName evidence="3">DUF222 domain-containing protein</fullName>
    </submittedName>
</protein>
<feature type="compositionally biased region" description="Low complexity" evidence="1">
    <location>
        <begin position="470"/>
        <end position="487"/>
    </location>
</feature>
<keyword evidence="4" id="KW-1185">Reference proteome</keyword>
<dbReference type="RefSeq" id="WP_272734787.1">
    <property type="nucleotide sequence ID" value="NZ_CP116942.1"/>
</dbReference>
<dbReference type="SMART" id="SM00507">
    <property type="entry name" value="HNHc"/>
    <property type="match status" value="1"/>
</dbReference>
<accession>A0AAE9Y3E8</accession>